<dbReference type="RefSeq" id="WP_229594577.1">
    <property type="nucleotide sequence ID" value="NZ_AP024485.1"/>
</dbReference>
<dbReference type="Pfam" id="PF00158">
    <property type="entry name" value="Sigma54_activat"/>
    <property type="match status" value="1"/>
</dbReference>
<dbReference type="SUPFAM" id="SSF52172">
    <property type="entry name" value="CheY-like"/>
    <property type="match status" value="1"/>
</dbReference>
<dbReference type="Gene3D" id="3.40.50.2300">
    <property type="match status" value="1"/>
</dbReference>
<dbReference type="InterPro" id="IPR013767">
    <property type="entry name" value="PAS_fold"/>
</dbReference>
<dbReference type="CDD" id="cd00130">
    <property type="entry name" value="PAS"/>
    <property type="match status" value="3"/>
</dbReference>
<dbReference type="InterPro" id="IPR000700">
    <property type="entry name" value="PAS-assoc_C"/>
</dbReference>
<dbReference type="InterPro" id="IPR027417">
    <property type="entry name" value="P-loop_NTPase"/>
</dbReference>
<dbReference type="Gene3D" id="1.10.10.60">
    <property type="entry name" value="Homeodomain-like"/>
    <property type="match status" value="1"/>
</dbReference>
<dbReference type="PROSITE" id="PS00688">
    <property type="entry name" value="SIGMA54_INTERACT_3"/>
    <property type="match status" value="1"/>
</dbReference>
<dbReference type="SMART" id="SM00091">
    <property type="entry name" value="PAS"/>
    <property type="match status" value="3"/>
</dbReference>
<dbReference type="Gene3D" id="3.40.50.300">
    <property type="entry name" value="P-loop containing nucleotide triphosphate hydrolases"/>
    <property type="match status" value="1"/>
</dbReference>
<dbReference type="PROSITE" id="PS00676">
    <property type="entry name" value="SIGMA54_INTERACT_2"/>
    <property type="match status" value="1"/>
</dbReference>
<keyword evidence="4" id="KW-0238">DNA-binding</keyword>
<feature type="domain" description="PAS" evidence="9">
    <location>
        <begin position="372"/>
        <end position="416"/>
    </location>
</feature>
<dbReference type="InterPro" id="IPR025943">
    <property type="entry name" value="Sigma_54_int_dom_ATP-bd_2"/>
</dbReference>
<dbReference type="Pfam" id="PF00989">
    <property type="entry name" value="PAS"/>
    <property type="match status" value="2"/>
</dbReference>
<evidence type="ECO:0000259" key="9">
    <source>
        <dbReference type="PROSITE" id="PS50112"/>
    </source>
</evidence>
<dbReference type="Proteomes" id="UP001053296">
    <property type="component" value="Chromosome"/>
</dbReference>
<evidence type="ECO:0000259" key="7">
    <source>
        <dbReference type="PROSITE" id="PS50045"/>
    </source>
</evidence>
<feature type="domain" description="PAS" evidence="9">
    <location>
        <begin position="253"/>
        <end position="309"/>
    </location>
</feature>
<dbReference type="EMBL" id="AP024485">
    <property type="protein sequence ID" value="BCS87839.1"/>
    <property type="molecule type" value="Genomic_DNA"/>
</dbReference>
<evidence type="ECO:0000256" key="3">
    <source>
        <dbReference type="ARBA" id="ARBA00023015"/>
    </source>
</evidence>
<dbReference type="PRINTS" id="PR01590">
    <property type="entry name" value="HTHFIS"/>
</dbReference>
<dbReference type="InterPro" id="IPR011006">
    <property type="entry name" value="CheY-like_superfamily"/>
</dbReference>
<dbReference type="Pfam" id="PF02954">
    <property type="entry name" value="HTH_8"/>
    <property type="match status" value="1"/>
</dbReference>
<evidence type="ECO:0000259" key="8">
    <source>
        <dbReference type="PROSITE" id="PS50110"/>
    </source>
</evidence>
<keyword evidence="1" id="KW-0547">Nucleotide-binding</keyword>
<dbReference type="InterPro" id="IPR035965">
    <property type="entry name" value="PAS-like_dom_sf"/>
</dbReference>
<evidence type="ECO:0000256" key="5">
    <source>
        <dbReference type="ARBA" id="ARBA00023163"/>
    </source>
</evidence>
<dbReference type="PROSITE" id="PS00675">
    <property type="entry name" value="SIGMA54_INTERACT_1"/>
    <property type="match status" value="1"/>
</dbReference>
<dbReference type="PROSITE" id="PS50045">
    <property type="entry name" value="SIGMA54_INTERACT_4"/>
    <property type="match status" value="1"/>
</dbReference>
<keyword evidence="5" id="KW-0804">Transcription</keyword>
<comment type="caution">
    <text evidence="6">Lacks conserved residue(s) required for the propagation of feature annotation.</text>
</comment>
<evidence type="ECO:0000259" key="10">
    <source>
        <dbReference type="PROSITE" id="PS50113"/>
    </source>
</evidence>
<dbReference type="PROSITE" id="PS50110">
    <property type="entry name" value="RESPONSE_REGULATORY"/>
    <property type="match status" value="1"/>
</dbReference>
<dbReference type="InterPro" id="IPR001789">
    <property type="entry name" value="Sig_transdc_resp-reg_receiver"/>
</dbReference>
<evidence type="ECO:0000256" key="2">
    <source>
        <dbReference type="ARBA" id="ARBA00022840"/>
    </source>
</evidence>
<dbReference type="NCBIfam" id="TIGR00229">
    <property type="entry name" value="sensory_box"/>
    <property type="match status" value="3"/>
</dbReference>
<evidence type="ECO:0000313" key="11">
    <source>
        <dbReference type="EMBL" id="BCS87839.1"/>
    </source>
</evidence>
<dbReference type="InterPro" id="IPR000014">
    <property type="entry name" value="PAS"/>
</dbReference>
<dbReference type="InterPro" id="IPR003593">
    <property type="entry name" value="AAA+_ATPase"/>
</dbReference>
<keyword evidence="2" id="KW-0067">ATP-binding</keyword>
<dbReference type="PROSITE" id="PS50113">
    <property type="entry name" value="PAC"/>
    <property type="match status" value="2"/>
</dbReference>
<feature type="domain" description="PAC" evidence="10">
    <location>
        <begin position="578"/>
        <end position="630"/>
    </location>
</feature>
<dbReference type="SMART" id="SM00086">
    <property type="entry name" value="PAC"/>
    <property type="match status" value="4"/>
</dbReference>
<keyword evidence="12" id="KW-1185">Reference proteome</keyword>
<feature type="domain" description="PAC" evidence="10">
    <location>
        <begin position="445"/>
        <end position="497"/>
    </location>
</feature>
<evidence type="ECO:0000256" key="4">
    <source>
        <dbReference type="ARBA" id="ARBA00023125"/>
    </source>
</evidence>
<sequence length="953" mass="105457">MNSTILVVDSDDSIRTVIQDILSAKGYRVETASSMASASAFLARQETDLVFVAEALLNGDSGTFAFDGKAVPFVLVVAQSCAAPVDAVRESGALTYIKLPVDRNRLEMIAAEGVAVGRLLVAQAVQAKEIARANSVVSTVFEADDGGYFLLDSDAIVMDTGGDPIPFIDSQHVRLVGRPYLSILSGPSVKTHAAGIAKVRANGKAFRFQEKRAMGDVEVRIKPIPLDDELVGFVIRMRDVTSFEQDENRLVESEKQYRSVFDGAQDPIVLIDRKSGALITANGAASRATGYAFEEMQGLTLYELVVYPDRTMQAVGNGVKRIAFEYFRRKDGSSFPVELSLSYFSDAGREVGIMYAQDISRRQVVEEALREGARLYRAVVEDQTELIYRYSPEGKLTFVNETYARFFGQDADDALGTDSFAGLSAKNKRDLRGWLSRAEAKNAVYDMEIQLVRGDGEERWIHWTHRVVLNERQEVSEIQAVGRDVTERKAAETALNKANMEKEQYRLNLIATFKSIPDAILTVDNSLIIMASNRAAARLFDYDKGRMRGLDLQELVGDEGNPCLGVLKQVLRTNKAVRGYEIELDTPAMGARMVEVNCSPLIDQDKQHIGAVLIVRDVSHIVDLEKQLQKRQGFRGIVGSSSAMQDMYQLLEQLSSLDSIVLILGESGTGKELVAEALHYGGSRAGKPLIKVNCSALSESLLESELFGHVRGAFTGAVRDKVGRIQAAQGGTLFLDEIGDISPLLQLKLLRFLEQKEYERVGESRTYSADVRIIAATNVNLLESIRQGAFREDLYYRLNVMPVTLPPLRDRQADIPTLVEHFLSYFSEHFNKPFDGVSTEVMDLFMSYPWPGNVRELRHTLEHACILSPGKIISMEHLRKDLVTQMQSPPIQSQPEFFSPSFIQAPPATPKPTKGAILTALQQCGGNKARAARMVGIHRATLYRKLKAWGLDG</sequence>
<dbReference type="SUPFAM" id="SSF46689">
    <property type="entry name" value="Homeodomain-like"/>
    <property type="match status" value="1"/>
</dbReference>
<dbReference type="InterPro" id="IPR002197">
    <property type="entry name" value="HTH_Fis"/>
</dbReference>
<dbReference type="SUPFAM" id="SSF55785">
    <property type="entry name" value="PYP-like sensor domain (PAS domain)"/>
    <property type="match status" value="3"/>
</dbReference>
<proteinExistence type="predicted"/>
<dbReference type="InterPro" id="IPR025662">
    <property type="entry name" value="Sigma_54_int_dom_ATP-bd_1"/>
</dbReference>
<evidence type="ECO:0000256" key="6">
    <source>
        <dbReference type="PROSITE-ProRule" id="PRU00169"/>
    </source>
</evidence>
<dbReference type="InterPro" id="IPR025944">
    <property type="entry name" value="Sigma_54_int_dom_CS"/>
</dbReference>
<dbReference type="InterPro" id="IPR009057">
    <property type="entry name" value="Homeodomain-like_sf"/>
</dbReference>
<organism evidence="11 12">
    <name type="scientific">Pseudodesulfovibrio sediminis</name>
    <dbReference type="NCBI Taxonomy" id="2810563"/>
    <lineage>
        <taxon>Bacteria</taxon>
        <taxon>Pseudomonadati</taxon>
        <taxon>Thermodesulfobacteriota</taxon>
        <taxon>Desulfovibrionia</taxon>
        <taxon>Desulfovibrionales</taxon>
        <taxon>Desulfovibrionaceae</taxon>
    </lineage>
</organism>
<dbReference type="PROSITE" id="PS50112">
    <property type="entry name" value="PAS"/>
    <property type="match status" value="2"/>
</dbReference>
<dbReference type="InterPro" id="IPR058031">
    <property type="entry name" value="AAA_lid_NorR"/>
</dbReference>
<evidence type="ECO:0008006" key="13">
    <source>
        <dbReference type="Google" id="ProtNLM"/>
    </source>
</evidence>
<dbReference type="PANTHER" id="PTHR32071:SF113">
    <property type="entry name" value="ALGINATE BIOSYNTHESIS TRANSCRIPTIONAL REGULATORY PROTEIN ALGB"/>
    <property type="match status" value="1"/>
</dbReference>
<dbReference type="CDD" id="cd00009">
    <property type="entry name" value="AAA"/>
    <property type="match status" value="1"/>
</dbReference>
<dbReference type="SUPFAM" id="SSF52540">
    <property type="entry name" value="P-loop containing nucleoside triphosphate hydrolases"/>
    <property type="match status" value="1"/>
</dbReference>
<evidence type="ECO:0000256" key="1">
    <source>
        <dbReference type="ARBA" id="ARBA00022741"/>
    </source>
</evidence>
<feature type="domain" description="Response regulatory" evidence="8">
    <location>
        <begin position="4"/>
        <end position="114"/>
    </location>
</feature>
<dbReference type="SMART" id="SM00382">
    <property type="entry name" value="AAA"/>
    <property type="match status" value="1"/>
</dbReference>
<feature type="domain" description="Sigma-54 factor interaction" evidence="7">
    <location>
        <begin position="637"/>
        <end position="866"/>
    </location>
</feature>
<protein>
    <recommendedName>
        <fullName evidence="13">PAS domain S-box-containing protein</fullName>
    </recommendedName>
</protein>
<keyword evidence="3" id="KW-0805">Transcription regulation</keyword>
<dbReference type="InterPro" id="IPR001610">
    <property type="entry name" value="PAC"/>
</dbReference>
<evidence type="ECO:0000313" key="12">
    <source>
        <dbReference type="Proteomes" id="UP001053296"/>
    </source>
</evidence>
<dbReference type="InterPro" id="IPR002078">
    <property type="entry name" value="Sigma_54_int"/>
</dbReference>
<dbReference type="InterPro" id="IPR013656">
    <property type="entry name" value="PAS_4"/>
</dbReference>
<dbReference type="PANTHER" id="PTHR32071">
    <property type="entry name" value="TRANSCRIPTIONAL REGULATORY PROTEIN"/>
    <property type="match status" value="1"/>
</dbReference>
<name>A0ABM7P4P2_9BACT</name>
<dbReference type="Gene3D" id="1.10.8.60">
    <property type="match status" value="1"/>
</dbReference>
<gene>
    <name evidence="11" type="ORF">PSDVSF_10810</name>
</gene>
<dbReference type="Pfam" id="PF25601">
    <property type="entry name" value="AAA_lid_14"/>
    <property type="match status" value="1"/>
</dbReference>
<dbReference type="Pfam" id="PF08448">
    <property type="entry name" value="PAS_4"/>
    <property type="match status" value="1"/>
</dbReference>
<reference evidence="11" key="1">
    <citation type="journal article" date="2022" name="Arch. Microbiol.">
        <title>Pseudodesulfovibrio sediminis sp. nov., a mesophilic and neutrophilic sulfate-reducing bacterium isolated from sediment of a brackish lake.</title>
        <authorList>
            <person name="Takahashi A."/>
            <person name="Kojima H."/>
            <person name="Watanabe M."/>
            <person name="Fukui M."/>
        </authorList>
    </citation>
    <scope>NUCLEOTIDE SEQUENCE</scope>
    <source>
        <strain evidence="11">SF6</strain>
    </source>
</reference>
<dbReference type="Gene3D" id="3.30.450.20">
    <property type="entry name" value="PAS domain"/>
    <property type="match status" value="3"/>
</dbReference>
<accession>A0ABM7P4P2</accession>